<dbReference type="Gene3D" id="3.20.20.150">
    <property type="entry name" value="Divalent-metal-dependent TIM barrel enzymes"/>
    <property type="match status" value="1"/>
</dbReference>
<gene>
    <name evidence="1" type="ORF">PMPD1_0040</name>
</gene>
<sequence length="249" mass="28043">MKREVIVVTAAYGHQQVQALGGQHALLPIIAAAGADGVEIRRELLDETELTQLTQLGQAIARHQLTAFYSVPEALFMADGTLNPHLERRFQEAEQLRAQLLKFSLGHYQRGFDSHALRQLQANHQVHLVVENDQTDCGKLSALESFFHDCGETRLPNGMTFDMGNWRWVGDDALAAADMLARYVSYIHIKVAVPHDDSWRAVAPDEADSCWRELLQKLPTDVPRGIEFPLQGDDLIAITRHYVNLLREE</sequence>
<dbReference type="InterPro" id="IPR036237">
    <property type="entry name" value="Xyl_isomerase-like_sf"/>
</dbReference>
<dbReference type="EMBL" id="CP054212">
    <property type="protein sequence ID" value="QKJ85030.1"/>
    <property type="molecule type" value="Genomic_DNA"/>
</dbReference>
<keyword evidence="2" id="KW-1185">Reference proteome</keyword>
<dbReference type="Proteomes" id="UP000505325">
    <property type="component" value="Chromosome"/>
</dbReference>
<accession>A0A6M8UBL4</accession>
<evidence type="ECO:0000313" key="1">
    <source>
        <dbReference type="EMBL" id="QKJ85030.1"/>
    </source>
</evidence>
<name>A0A6M8UBL4_9GAMM</name>
<proteinExistence type="predicted"/>
<dbReference type="AlphaFoldDB" id="A0A6M8UBL4"/>
<evidence type="ECO:0000313" key="2">
    <source>
        <dbReference type="Proteomes" id="UP000505325"/>
    </source>
</evidence>
<dbReference type="RefSeq" id="WP_173632163.1">
    <property type="nucleotide sequence ID" value="NZ_CP054212.1"/>
</dbReference>
<dbReference type="GO" id="GO:0016853">
    <property type="term" value="F:isomerase activity"/>
    <property type="evidence" value="ECO:0007669"/>
    <property type="project" value="UniProtKB-KW"/>
</dbReference>
<dbReference type="KEGG" id="pmak:PMPD1_0040"/>
<reference evidence="1 2" key="1">
    <citation type="submission" date="2020-06" db="EMBL/GenBank/DDBJ databases">
        <title>Genome sequence of Paramixta manurensis strain PD-1.</title>
        <authorList>
            <person name="Lee C.W."/>
            <person name="Kim J."/>
        </authorList>
    </citation>
    <scope>NUCLEOTIDE SEQUENCE [LARGE SCALE GENOMIC DNA]</scope>
    <source>
        <strain evidence="1 2">PD-1</strain>
    </source>
</reference>
<organism evidence="1 2">
    <name type="scientific">Paramixta manurensis</name>
    <dbReference type="NCBI Taxonomy" id="2740817"/>
    <lineage>
        <taxon>Bacteria</taxon>
        <taxon>Pseudomonadati</taxon>
        <taxon>Pseudomonadota</taxon>
        <taxon>Gammaproteobacteria</taxon>
        <taxon>Enterobacterales</taxon>
        <taxon>Erwiniaceae</taxon>
        <taxon>Paramixta</taxon>
    </lineage>
</organism>
<dbReference type="SUPFAM" id="SSF51658">
    <property type="entry name" value="Xylose isomerase-like"/>
    <property type="match status" value="1"/>
</dbReference>
<protein>
    <submittedName>
        <fullName evidence="1">Sugar phosphate isomerase/epimerase protein</fullName>
    </submittedName>
</protein>
<keyword evidence="1" id="KW-0413">Isomerase</keyword>